<proteinExistence type="predicted"/>
<evidence type="ECO:0000313" key="1">
    <source>
        <dbReference type="EMBL" id="KII73986.1"/>
    </source>
</evidence>
<accession>A0A0C2N2U4</accession>
<dbReference type="EMBL" id="JWZT01000573">
    <property type="protein sequence ID" value="KII73986.1"/>
    <property type="molecule type" value="Genomic_DNA"/>
</dbReference>
<sequence>MKYSEMWSNSKISKIFNKVRLDQKKAQERQANFYNRKTNVLKTGKGDYGRVHYLVDEGGVTNKLSTLWRGPYKAINVEYPTVDVDINRKTGRIHQNRCKHSNHTVVEQTHQHDE</sequence>
<dbReference type="AlphaFoldDB" id="A0A0C2N2U4"/>
<reference evidence="1 2" key="1">
    <citation type="journal article" date="2014" name="Genome Biol. Evol.">
        <title>The genome of the myxosporean Thelohanellus kitauei shows adaptations to nutrient acquisition within its fish host.</title>
        <authorList>
            <person name="Yang Y."/>
            <person name="Xiong J."/>
            <person name="Zhou Z."/>
            <person name="Huo F."/>
            <person name="Miao W."/>
            <person name="Ran C."/>
            <person name="Liu Y."/>
            <person name="Zhang J."/>
            <person name="Feng J."/>
            <person name="Wang M."/>
            <person name="Wang M."/>
            <person name="Wang L."/>
            <person name="Yao B."/>
        </authorList>
    </citation>
    <scope>NUCLEOTIDE SEQUENCE [LARGE SCALE GENOMIC DNA]</scope>
    <source>
        <strain evidence="1">Wuqing</strain>
    </source>
</reference>
<keyword evidence="2" id="KW-1185">Reference proteome</keyword>
<comment type="caution">
    <text evidence="1">The sequence shown here is derived from an EMBL/GenBank/DDBJ whole genome shotgun (WGS) entry which is preliminary data.</text>
</comment>
<dbReference type="Proteomes" id="UP000031668">
    <property type="component" value="Unassembled WGS sequence"/>
</dbReference>
<name>A0A0C2N2U4_THEKT</name>
<organism evidence="1 2">
    <name type="scientific">Thelohanellus kitauei</name>
    <name type="common">Myxosporean</name>
    <dbReference type="NCBI Taxonomy" id="669202"/>
    <lineage>
        <taxon>Eukaryota</taxon>
        <taxon>Metazoa</taxon>
        <taxon>Cnidaria</taxon>
        <taxon>Myxozoa</taxon>
        <taxon>Myxosporea</taxon>
        <taxon>Bivalvulida</taxon>
        <taxon>Platysporina</taxon>
        <taxon>Myxobolidae</taxon>
        <taxon>Thelohanellus</taxon>
    </lineage>
</organism>
<protein>
    <submittedName>
        <fullName evidence="1">Uncharacterized protein</fullName>
    </submittedName>
</protein>
<evidence type="ECO:0000313" key="2">
    <source>
        <dbReference type="Proteomes" id="UP000031668"/>
    </source>
</evidence>
<gene>
    <name evidence="1" type="ORF">RF11_05519</name>
</gene>